<gene>
    <name evidence="6" type="ORF">HUK38_10990</name>
</gene>
<organism evidence="6 7">
    <name type="scientific">Thiospirillum jenense</name>
    <dbReference type="NCBI Taxonomy" id="1653858"/>
    <lineage>
        <taxon>Bacteria</taxon>
        <taxon>Pseudomonadati</taxon>
        <taxon>Pseudomonadota</taxon>
        <taxon>Gammaproteobacteria</taxon>
        <taxon>Chromatiales</taxon>
        <taxon>Chromatiaceae</taxon>
        <taxon>Thiospirillum</taxon>
    </lineage>
</organism>
<dbReference type="Gene3D" id="3.40.50.150">
    <property type="entry name" value="Vaccinia Virus protein VP39"/>
    <property type="match status" value="1"/>
</dbReference>
<dbReference type="SUPFAM" id="SSF53335">
    <property type="entry name" value="S-adenosyl-L-methionine-dependent methyltransferases"/>
    <property type="match status" value="1"/>
</dbReference>
<sequence length="303" mass="34984">MNKLILGDCLDILGKINNDSVDLIYLDPPFFSNRNYELIWGDQGEIRSFQDRWSGGIDHYIAWLKERVQAMYRVLKPSGSLFLHCDWHANAYIRVYVLDKIFGPERFNSEIVWERTFGAGSSKSISKKFPANTDTIWVYNKSSTFTFKPVYKPYAPATVKRYDKIDENGKRYKWENLKTYSQERLEELINKGEAKFNPKSKYPVYKRYLDESKGTPVTNLWNDIDFIGTKSPERIGYPTQKPEALLERIIQCASNECDVVLDPFVGGGTTVVVAERLKRQWIGIDQSVAAIKVTESRLQMSSV</sequence>
<evidence type="ECO:0000259" key="5">
    <source>
        <dbReference type="Pfam" id="PF01555"/>
    </source>
</evidence>
<comment type="similarity">
    <text evidence="1 4">Belongs to the N(4)/N(6)-methyltransferase family.</text>
</comment>
<dbReference type="GO" id="GO:0008170">
    <property type="term" value="F:N-methyltransferase activity"/>
    <property type="evidence" value="ECO:0007669"/>
    <property type="project" value="InterPro"/>
</dbReference>
<keyword evidence="3" id="KW-0808">Transferase</keyword>
<evidence type="ECO:0000313" key="7">
    <source>
        <dbReference type="Proteomes" id="UP000548632"/>
    </source>
</evidence>
<evidence type="ECO:0000256" key="3">
    <source>
        <dbReference type="ARBA" id="ARBA00022679"/>
    </source>
</evidence>
<dbReference type="PROSITE" id="PS00092">
    <property type="entry name" value="N6_MTASE"/>
    <property type="match status" value="1"/>
</dbReference>
<dbReference type="GO" id="GO:0032259">
    <property type="term" value="P:methylation"/>
    <property type="evidence" value="ECO:0007669"/>
    <property type="project" value="UniProtKB-KW"/>
</dbReference>
<protein>
    <recommendedName>
        <fullName evidence="4">Methyltransferase</fullName>
        <ecNumber evidence="4">2.1.1.-</ecNumber>
    </recommendedName>
</protein>
<dbReference type="PRINTS" id="PR00508">
    <property type="entry name" value="S21N4MTFRASE"/>
</dbReference>
<keyword evidence="2" id="KW-0489">Methyltransferase</keyword>
<comment type="caution">
    <text evidence="6">The sequence shown here is derived from an EMBL/GenBank/DDBJ whole genome shotgun (WGS) entry which is preliminary data.</text>
</comment>
<keyword evidence="7" id="KW-1185">Reference proteome</keyword>
<evidence type="ECO:0000256" key="2">
    <source>
        <dbReference type="ARBA" id="ARBA00022603"/>
    </source>
</evidence>
<dbReference type="Proteomes" id="UP000548632">
    <property type="component" value="Unassembled WGS sequence"/>
</dbReference>
<name>A0A839HJI9_9GAMM</name>
<dbReference type="AlphaFoldDB" id="A0A839HJI9"/>
<dbReference type="EMBL" id="JABVCQ010000025">
    <property type="protein sequence ID" value="MBB1126749.1"/>
    <property type="molecule type" value="Genomic_DNA"/>
</dbReference>
<feature type="domain" description="DNA methylase N-4/N-6" evidence="5">
    <location>
        <begin position="21"/>
        <end position="293"/>
    </location>
</feature>
<proteinExistence type="inferred from homology"/>
<dbReference type="InterPro" id="IPR002941">
    <property type="entry name" value="DNA_methylase_N4/N6"/>
</dbReference>
<reference evidence="6 7" key="1">
    <citation type="journal article" date="2020" name="Arch. Microbiol.">
        <title>The genome sequence of the giant phototrophic gammaproteobacterium Thiospirillum jenense gives insight into its physiological properties and phylogenetic relationships.</title>
        <authorList>
            <person name="Imhoff J.F."/>
            <person name="Meyer T.E."/>
            <person name="Kyndt J.A."/>
        </authorList>
    </citation>
    <scope>NUCLEOTIDE SEQUENCE [LARGE SCALE GENOMIC DNA]</scope>
    <source>
        <strain evidence="6 7">DSM 216</strain>
    </source>
</reference>
<evidence type="ECO:0000256" key="1">
    <source>
        <dbReference type="ARBA" id="ARBA00006594"/>
    </source>
</evidence>
<dbReference type="Pfam" id="PF01555">
    <property type="entry name" value="N6_N4_Mtase"/>
    <property type="match status" value="1"/>
</dbReference>
<dbReference type="InterPro" id="IPR002052">
    <property type="entry name" value="DNA_methylase_N6_adenine_CS"/>
</dbReference>
<dbReference type="InterPro" id="IPR001091">
    <property type="entry name" value="RM_Methyltransferase"/>
</dbReference>
<evidence type="ECO:0000256" key="4">
    <source>
        <dbReference type="RuleBase" id="RU362026"/>
    </source>
</evidence>
<accession>A0A839HJI9</accession>
<evidence type="ECO:0000313" key="6">
    <source>
        <dbReference type="EMBL" id="MBB1126749.1"/>
    </source>
</evidence>
<dbReference type="InterPro" id="IPR029063">
    <property type="entry name" value="SAM-dependent_MTases_sf"/>
</dbReference>
<dbReference type="GO" id="GO:0003677">
    <property type="term" value="F:DNA binding"/>
    <property type="evidence" value="ECO:0007669"/>
    <property type="project" value="InterPro"/>
</dbReference>
<dbReference type="EC" id="2.1.1.-" evidence="4"/>